<evidence type="ECO:0000256" key="1">
    <source>
        <dbReference type="ARBA" id="ARBA00007613"/>
    </source>
</evidence>
<evidence type="ECO:0000256" key="2">
    <source>
        <dbReference type="RuleBase" id="RU362097"/>
    </source>
</evidence>
<dbReference type="NCBIfam" id="TIGR01845">
    <property type="entry name" value="outer_NodT"/>
    <property type="match status" value="1"/>
</dbReference>
<comment type="subcellular location">
    <subcellularLocation>
        <location evidence="2">Cell outer membrane</location>
        <topology evidence="2">Lipid-anchor</topology>
    </subcellularLocation>
</comment>
<keyword evidence="2" id="KW-0472">Membrane</keyword>
<dbReference type="Pfam" id="PF02321">
    <property type="entry name" value="OEP"/>
    <property type="match status" value="2"/>
</dbReference>
<evidence type="ECO:0000313" key="4">
    <source>
        <dbReference type="Proteomes" id="UP000006735"/>
    </source>
</evidence>
<dbReference type="InterPro" id="IPR010131">
    <property type="entry name" value="MdtP/NodT-like"/>
</dbReference>
<dbReference type="GO" id="GO:0015562">
    <property type="term" value="F:efflux transmembrane transporter activity"/>
    <property type="evidence" value="ECO:0007669"/>
    <property type="project" value="InterPro"/>
</dbReference>
<keyword evidence="2" id="KW-0812">Transmembrane</keyword>
<sequence length="523" mass="56548">MLPCRLDQIWIIPENNLDAAGRGCRSRLALCSDIMIPQIIPHRWSCVCLVAASAVLAAGCSLTPAYQRPAVSVPATFGSPQAASAPASDRTDANATTTVALNEQARAFLQRFAPDRDLRPLVERALAHNGDVRRAALQVEQARAHSGIAQASRLPALAVGAQQLRQHFDNPALDARYQQDLVIANAGIGNFEVDFFGKLQAMSEAARQRYLASTYGRDAARGALIAEVLRAYTAERTTAQALQQLQSLDADSAALLAIAERHYQVGLIARDERDAQRRQADQAHVAALQGNDNHAAAVRALQLLVGYDSTPVPGDLQGLIAADTPASAWRALDSSLLLQRPDIQQAELELRAANADIGAARAAFFPSITLSSSVGTASDGLNGLFSAGHGLWSFMPQLNLPLFDGGRNRANLELAQVRKRADVVAYEQVIESAFREVANALDAHATLSQAEPRARAQVEREQLRLARMHARVDAGLEDRSALLAERTRIAQTELDYLDTARQRVLSRIALFQAFYGVRLPTAS</sequence>
<dbReference type="HOGENOM" id="CLU_012817_13_3_6"/>
<keyword evidence="2" id="KW-0564">Palmitate</keyword>
<dbReference type="PANTHER" id="PTHR30203">
    <property type="entry name" value="OUTER MEMBRANE CATION EFFLUX PROTEIN"/>
    <property type="match status" value="1"/>
</dbReference>
<dbReference type="STRING" id="291331.XOO1560"/>
<reference evidence="3 4" key="1">
    <citation type="journal article" date="2005" name="Nucleic Acids Res.">
        <title>The genome sequence of Xanthomonas oryzae pathovar oryzae KACC10331, the bacterial blight pathogen of rice.</title>
        <authorList>
            <person name="Lee B.M."/>
            <person name="Park Y.J."/>
            <person name="Park D.S."/>
            <person name="Kang H.W."/>
            <person name="Kim J.G."/>
            <person name="Song E.S."/>
            <person name="Park I.C."/>
            <person name="Yoon U.H."/>
            <person name="Hahn J.H."/>
            <person name="Koo B.S."/>
            <person name="Lee G.B."/>
            <person name="Kim H."/>
            <person name="Park H.S."/>
            <person name="Yoon K.O."/>
            <person name="Kim J.H."/>
            <person name="Jung C.H."/>
            <person name="Koh N.H."/>
            <person name="Seo J.S."/>
            <person name="Go S.J."/>
        </authorList>
    </citation>
    <scope>NUCLEOTIDE SEQUENCE [LARGE SCALE GENOMIC DNA]</scope>
    <source>
        <strain evidence="4">KACC10331 / KXO85</strain>
    </source>
</reference>
<dbReference type="Gene3D" id="1.20.1600.10">
    <property type="entry name" value="Outer membrane efflux proteins (OEP)"/>
    <property type="match status" value="1"/>
</dbReference>
<dbReference type="Proteomes" id="UP000006735">
    <property type="component" value="Chromosome"/>
</dbReference>
<evidence type="ECO:0000313" key="3">
    <source>
        <dbReference type="EMBL" id="AAW74814.1"/>
    </source>
</evidence>
<proteinExistence type="inferred from homology"/>
<dbReference type="KEGG" id="xoo:XOO1560"/>
<dbReference type="AlphaFoldDB" id="Q5H2K7"/>
<dbReference type="GO" id="GO:0009279">
    <property type="term" value="C:cell outer membrane"/>
    <property type="evidence" value="ECO:0007669"/>
    <property type="project" value="UniProtKB-SubCell"/>
</dbReference>
<protein>
    <submittedName>
        <fullName evidence="3">Outer membrane channel protein</fullName>
    </submittedName>
</protein>
<accession>Q5H2K7</accession>
<dbReference type="PANTHER" id="PTHR30203:SF32">
    <property type="entry name" value="CATION EFFLUX SYSTEM PROTEIN CUSC"/>
    <property type="match status" value="1"/>
</dbReference>
<keyword evidence="2" id="KW-1134">Transmembrane beta strand</keyword>
<gene>
    <name evidence="3" type="primary">ttgF</name>
    <name evidence="3" type="ordered locus">XOO1560</name>
</gene>
<dbReference type="EMBL" id="AE013598">
    <property type="protein sequence ID" value="AAW74814.1"/>
    <property type="molecule type" value="Genomic_DNA"/>
</dbReference>
<name>Q5H2K7_XANOR</name>
<keyword evidence="4" id="KW-1185">Reference proteome</keyword>
<dbReference type="SUPFAM" id="SSF56954">
    <property type="entry name" value="Outer membrane efflux proteins (OEP)"/>
    <property type="match status" value="1"/>
</dbReference>
<comment type="similarity">
    <text evidence="1 2">Belongs to the outer membrane factor (OMF) (TC 1.B.17) family.</text>
</comment>
<dbReference type="InterPro" id="IPR003423">
    <property type="entry name" value="OMP_efflux"/>
</dbReference>
<dbReference type="Gene3D" id="2.20.200.10">
    <property type="entry name" value="Outer membrane efflux proteins (OEP)"/>
    <property type="match status" value="1"/>
</dbReference>
<organism evidence="3 4">
    <name type="scientific">Xanthomonas oryzae pv. oryzae (strain KACC10331 / KXO85)</name>
    <dbReference type="NCBI Taxonomy" id="291331"/>
    <lineage>
        <taxon>Bacteria</taxon>
        <taxon>Pseudomonadati</taxon>
        <taxon>Pseudomonadota</taxon>
        <taxon>Gammaproteobacteria</taxon>
        <taxon>Lysobacterales</taxon>
        <taxon>Lysobacteraceae</taxon>
        <taxon>Xanthomonas</taxon>
    </lineage>
</organism>
<keyword evidence="2" id="KW-0449">Lipoprotein</keyword>